<sequence length="216" mass="23441">MADYVSPDWSRAALVVVDVQNDFLDDGAAAIPGTTDVLPAIAALTQVFREAGRPIAHVVRLYEPGGSDVDLPRRDSIERGARVVAPGTAGSQIPHPLLPAPVDLNVEILRSGRPQVLRDREIVVMKPRWSAFYRTPLESWLHDHDCDTVVVAGCNLPNCPRATLFDASERDFRAALVSDAVSQTSAERLSDLERIGVRTLTASALSTELSTIRTGH</sequence>
<dbReference type="RefSeq" id="WP_345216600.1">
    <property type="nucleotide sequence ID" value="NZ_BAABGN010000011.1"/>
</dbReference>
<dbReference type="GO" id="GO:0016787">
    <property type="term" value="F:hydrolase activity"/>
    <property type="evidence" value="ECO:0007669"/>
    <property type="project" value="UniProtKB-KW"/>
</dbReference>
<evidence type="ECO:0000313" key="3">
    <source>
        <dbReference type="EMBL" id="GAA4426394.1"/>
    </source>
</evidence>
<dbReference type="InterPro" id="IPR000868">
    <property type="entry name" value="Isochorismatase-like_dom"/>
</dbReference>
<dbReference type="InterPro" id="IPR036380">
    <property type="entry name" value="Isochorismatase-like_sf"/>
</dbReference>
<dbReference type="PANTHER" id="PTHR43540:SF6">
    <property type="entry name" value="ISOCHORISMATASE-LIKE DOMAIN-CONTAINING PROTEIN"/>
    <property type="match status" value="1"/>
</dbReference>
<dbReference type="CDD" id="cd00431">
    <property type="entry name" value="cysteine_hydrolases"/>
    <property type="match status" value="1"/>
</dbReference>
<feature type="domain" description="Isochorismatase-like" evidence="2">
    <location>
        <begin position="119"/>
        <end position="188"/>
    </location>
</feature>
<gene>
    <name evidence="3" type="ORF">GCM10023169_25110</name>
</gene>
<accession>A0ABP8LDK7</accession>
<dbReference type="InterPro" id="IPR050272">
    <property type="entry name" value="Isochorismatase-like_hydrls"/>
</dbReference>
<evidence type="ECO:0000259" key="2">
    <source>
        <dbReference type="Pfam" id="PF00857"/>
    </source>
</evidence>
<dbReference type="Pfam" id="PF00857">
    <property type="entry name" value="Isochorismatase"/>
    <property type="match status" value="2"/>
</dbReference>
<reference evidence="4" key="1">
    <citation type="journal article" date="2019" name="Int. J. Syst. Evol. Microbiol.">
        <title>The Global Catalogue of Microorganisms (GCM) 10K type strain sequencing project: providing services to taxonomists for standard genome sequencing and annotation.</title>
        <authorList>
            <consortium name="The Broad Institute Genomics Platform"/>
            <consortium name="The Broad Institute Genome Sequencing Center for Infectious Disease"/>
            <person name="Wu L."/>
            <person name="Ma J."/>
        </authorList>
    </citation>
    <scope>NUCLEOTIDE SEQUENCE [LARGE SCALE GENOMIC DNA]</scope>
    <source>
        <strain evidence="4">JCM 17810</strain>
    </source>
</reference>
<comment type="caution">
    <text evidence="3">The sequence shown here is derived from an EMBL/GenBank/DDBJ whole genome shotgun (WGS) entry which is preliminary data.</text>
</comment>
<feature type="domain" description="Isochorismatase-like" evidence="2">
    <location>
        <begin position="12"/>
        <end position="101"/>
    </location>
</feature>
<dbReference type="EMBL" id="BAABGN010000011">
    <property type="protein sequence ID" value="GAA4426394.1"/>
    <property type="molecule type" value="Genomic_DNA"/>
</dbReference>
<keyword evidence="1 3" id="KW-0378">Hydrolase</keyword>
<keyword evidence="4" id="KW-1185">Reference proteome</keyword>
<dbReference type="SUPFAM" id="SSF52499">
    <property type="entry name" value="Isochorismatase-like hydrolases"/>
    <property type="match status" value="1"/>
</dbReference>
<evidence type="ECO:0000256" key="1">
    <source>
        <dbReference type="ARBA" id="ARBA00022801"/>
    </source>
</evidence>
<protein>
    <submittedName>
        <fullName evidence="3">Cysteine hydrolase</fullName>
    </submittedName>
</protein>
<dbReference type="Gene3D" id="3.40.50.850">
    <property type="entry name" value="Isochorismatase-like"/>
    <property type="match status" value="1"/>
</dbReference>
<dbReference type="PANTHER" id="PTHR43540">
    <property type="entry name" value="PEROXYUREIDOACRYLATE/UREIDOACRYLATE AMIDOHYDROLASE-RELATED"/>
    <property type="match status" value="1"/>
</dbReference>
<evidence type="ECO:0000313" key="4">
    <source>
        <dbReference type="Proteomes" id="UP001500622"/>
    </source>
</evidence>
<dbReference type="Proteomes" id="UP001500622">
    <property type="component" value="Unassembled WGS sequence"/>
</dbReference>
<organism evidence="3 4">
    <name type="scientific">Georgenia halophila</name>
    <dbReference type="NCBI Taxonomy" id="620889"/>
    <lineage>
        <taxon>Bacteria</taxon>
        <taxon>Bacillati</taxon>
        <taxon>Actinomycetota</taxon>
        <taxon>Actinomycetes</taxon>
        <taxon>Micrococcales</taxon>
        <taxon>Bogoriellaceae</taxon>
        <taxon>Georgenia</taxon>
    </lineage>
</organism>
<name>A0ABP8LDK7_9MICO</name>
<proteinExistence type="predicted"/>